<dbReference type="EMBL" id="SZYD01000016">
    <property type="protein sequence ID" value="KAD3336128.1"/>
    <property type="molecule type" value="Genomic_DNA"/>
</dbReference>
<organism evidence="2 3">
    <name type="scientific">Mikania micrantha</name>
    <name type="common">bitter vine</name>
    <dbReference type="NCBI Taxonomy" id="192012"/>
    <lineage>
        <taxon>Eukaryota</taxon>
        <taxon>Viridiplantae</taxon>
        <taxon>Streptophyta</taxon>
        <taxon>Embryophyta</taxon>
        <taxon>Tracheophyta</taxon>
        <taxon>Spermatophyta</taxon>
        <taxon>Magnoliopsida</taxon>
        <taxon>eudicotyledons</taxon>
        <taxon>Gunneridae</taxon>
        <taxon>Pentapetalae</taxon>
        <taxon>asterids</taxon>
        <taxon>campanulids</taxon>
        <taxon>Asterales</taxon>
        <taxon>Asteraceae</taxon>
        <taxon>Asteroideae</taxon>
        <taxon>Heliantheae alliance</taxon>
        <taxon>Eupatorieae</taxon>
        <taxon>Mikania</taxon>
    </lineage>
</organism>
<evidence type="ECO:0008006" key="4">
    <source>
        <dbReference type="Google" id="ProtNLM"/>
    </source>
</evidence>
<proteinExistence type="predicted"/>
<gene>
    <name evidence="2" type="ORF">E3N88_31647</name>
</gene>
<reference evidence="2 3" key="1">
    <citation type="submission" date="2019-05" db="EMBL/GenBank/DDBJ databases">
        <title>Mikania micrantha, genome provides insights into the molecular mechanism of rapid growth.</title>
        <authorList>
            <person name="Liu B."/>
        </authorList>
    </citation>
    <scope>NUCLEOTIDE SEQUENCE [LARGE SCALE GENOMIC DNA]</scope>
    <source>
        <strain evidence="2">NLD-2019</strain>
        <tissue evidence="2">Leaf</tissue>
    </source>
</reference>
<dbReference type="Proteomes" id="UP000326396">
    <property type="component" value="Linkage Group LG6"/>
</dbReference>
<comment type="caution">
    <text evidence="2">The sequence shown here is derived from an EMBL/GenBank/DDBJ whole genome shotgun (WGS) entry which is preliminary data.</text>
</comment>
<keyword evidence="1" id="KW-0732">Signal</keyword>
<keyword evidence="3" id="KW-1185">Reference proteome</keyword>
<feature type="signal peptide" evidence="1">
    <location>
        <begin position="1"/>
        <end position="21"/>
    </location>
</feature>
<name>A0A5N6M8V9_9ASTR</name>
<protein>
    <recommendedName>
        <fullName evidence="4">Secreted protein</fullName>
    </recommendedName>
</protein>
<feature type="chain" id="PRO_5024316515" description="Secreted protein" evidence="1">
    <location>
        <begin position="22"/>
        <end position="76"/>
    </location>
</feature>
<evidence type="ECO:0000313" key="3">
    <source>
        <dbReference type="Proteomes" id="UP000326396"/>
    </source>
</evidence>
<accession>A0A5N6M8V9</accession>
<dbReference type="AlphaFoldDB" id="A0A5N6M8V9"/>
<evidence type="ECO:0000313" key="2">
    <source>
        <dbReference type="EMBL" id="KAD3336128.1"/>
    </source>
</evidence>
<evidence type="ECO:0000256" key="1">
    <source>
        <dbReference type="SAM" id="SignalP"/>
    </source>
</evidence>
<sequence length="76" mass="8231">MKLLVMLFGAFVGRWPVAVRGSAEMKTRDTVLVADQCLRGALDGGGEEVGRGAGFERNQGRWAVGVNEGLKKLRIQ</sequence>